<sequence length="115" mass="14027">MKFINFSSIQDLVMVEKLLMKHIDAPVTWLQERHRPLLLKKFCERYFRDKNLHRFIIYDEQIQDKYEHNRRLRNPVTTAIQQAIHGLSYTVYGKADARRLMFEVFDFEQIQPKEV</sequence>
<protein>
    <recommendedName>
        <fullName evidence="3">RNase III domain-containing protein</fullName>
    </recommendedName>
</protein>
<dbReference type="GO" id="GO:0006396">
    <property type="term" value="P:RNA processing"/>
    <property type="evidence" value="ECO:0007669"/>
    <property type="project" value="InterPro"/>
</dbReference>
<accession>A0A835H3M8</accession>
<organism evidence="1 2">
    <name type="scientific">Coptis chinensis</name>
    <dbReference type="NCBI Taxonomy" id="261450"/>
    <lineage>
        <taxon>Eukaryota</taxon>
        <taxon>Viridiplantae</taxon>
        <taxon>Streptophyta</taxon>
        <taxon>Embryophyta</taxon>
        <taxon>Tracheophyta</taxon>
        <taxon>Spermatophyta</taxon>
        <taxon>Magnoliopsida</taxon>
        <taxon>Ranunculales</taxon>
        <taxon>Ranunculaceae</taxon>
        <taxon>Coptidoideae</taxon>
        <taxon>Coptis</taxon>
    </lineage>
</organism>
<gene>
    <name evidence="1" type="ORF">IFM89_030664</name>
</gene>
<evidence type="ECO:0008006" key="3">
    <source>
        <dbReference type="Google" id="ProtNLM"/>
    </source>
</evidence>
<proteinExistence type="predicted"/>
<dbReference type="AlphaFoldDB" id="A0A835H3M8"/>
<name>A0A835H3M8_9MAGN</name>
<reference evidence="1 2" key="1">
    <citation type="submission" date="2020-10" db="EMBL/GenBank/DDBJ databases">
        <title>The Coptis chinensis genome and diversification of protoberbering-type alkaloids.</title>
        <authorList>
            <person name="Wang B."/>
            <person name="Shu S."/>
            <person name="Song C."/>
            <person name="Liu Y."/>
        </authorList>
    </citation>
    <scope>NUCLEOTIDE SEQUENCE [LARGE SCALE GENOMIC DNA]</scope>
    <source>
        <strain evidence="1">HL-2020</strain>
        <tissue evidence="1">Leaf</tissue>
    </source>
</reference>
<dbReference type="OrthoDB" id="1712185at2759"/>
<dbReference type="Proteomes" id="UP000631114">
    <property type="component" value="Unassembled WGS sequence"/>
</dbReference>
<dbReference type="GO" id="GO:0004525">
    <property type="term" value="F:ribonuclease III activity"/>
    <property type="evidence" value="ECO:0007669"/>
    <property type="project" value="InterPro"/>
</dbReference>
<evidence type="ECO:0000313" key="2">
    <source>
        <dbReference type="Proteomes" id="UP000631114"/>
    </source>
</evidence>
<keyword evidence="2" id="KW-1185">Reference proteome</keyword>
<comment type="caution">
    <text evidence="1">The sequence shown here is derived from an EMBL/GenBank/DDBJ whole genome shotgun (WGS) entry which is preliminary data.</text>
</comment>
<dbReference type="EMBL" id="JADFTS010000009">
    <property type="protein sequence ID" value="KAF9590083.1"/>
    <property type="molecule type" value="Genomic_DNA"/>
</dbReference>
<dbReference type="InterPro" id="IPR036389">
    <property type="entry name" value="RNase_III_sf"/>
</dbReference>
<dbReference type="SUPFAM" id="SSF69065">
    <property type="entry name" value="RNase III domain-like"/>
    <property type="match status" value="1"/>
</dbReference>
<evidence type="ECO:0000313" key="1">
    <source>
        <dbReference type="EMBL" id="KAF9590083.1"/>
    </source>
</evidence>